<name>A0A9P7B4H9_RHOMI</name>
<feature type="region of interest" description="Disordered" evidence="7">
    <location>
        <begin position="134"/>
        <end position="204"/>
    </location>
</feature>
<comment type="similarity">
    <text evidence="2">Belongs to the dynactin subunits 5/6 family. Dynactin subunit 6 subfamily.</text>
</comment>
<dbReference type="Gene3D" id="2.160.10.10">
    <property type="entry name" value="Hexapeptide repeat proteins"/>
    <property type="match status" value="1"/>
</dbReference>
<sequence>MPQEIVDAFKVGPKAVVVADCDLRGDITLGPGTILQPRCTILAVSGPIIFGENNIVEENVIIVNRHKQPMVIGDHNLFEVGSRVESPSVGSHNVFGIRSRVLPSVSVGSHCVVGAGCLVQADPFSAMSVADTSSTLTSESTGDVNVASDSGDVPIRSAPEPESAASQPQVTPSTAPPPSDSLDDYTHVFGAENRQRKATSEGDGQAKALFAKHWEYLRDTLPRYHKLKMF</sequence>
<comment type="caution">
    <text evidence="8">The sequence shown here is derived from an EMBL/GenBank/DDBJ whole genome shotgun (WGS) entry which is preliminary data.</text>
</comment>
<dbReference type="GO" id="GO:0005869">
    <property type="term" value="C:dynactin complex"/>
    <property type="evidence" value="ECO:0007669"/>
    <property type="project" value="InterPro"/>
</dbReference>
<dbReference type="GO" id="GO:0007052">
    <property type="term" value="P:mitotic spindle organization"/>
    <property type="evidence" value="ECO:0007669"/>
    <property type="project" value="TreeGrafter"/>
</dbReference>
<feature type="compositionally biased region" description="Polar residues" evidence="7">
    <location>
        <begin position="134"/>
        <end position="143"/>
    </location>
</feature>
<organism evidence="8 9">
    <name type="scientific">Rhodotorula mucilaginosa</name>
    <name type="common">Yeast</name>
    <name type="synonym">Rhodotorula rubra</name>
    <dbReference type="NCBI Taxonomy" id="5537"/>
    <lineage>
        <taxon>Eukaryota</taxon>
        <taxon>Fungi</taxon>
        <taxon>Dikarya</taxon>
        <taxon>Basidiomycota</taxon>
        <taxon>Pucciniomycotina</taxon>
        <taxon>Microbotryomycetes</taxon>
        <taxon>Sporidiobolales</taxon>
        <taxon>Sporidiobolaceae</taxon>
        <taxon>Rhodotorula</taxon>
    </lineage>
</organism>
<evidence type="ECO:0000256" key="1">
    <source>
        <dbReference type="ARBA" id="ARBA00004245"/>
    </source>
</evidence>
<keyword evidence="5" id="KW-0206">Cytoskeleton</keyword>
<keyword evidence="9" id="KW-1185">Reference proteome</keyword>
<dbReference type="Proteomes" id="UP000777482">
    <property type="component" value="Unassembled WGS sequence"/>
</dbReference>
<protein>
    <recommendedName>
        <fullName evidence="3">Dynactin subunit 6</fullName>
    </recommendedName>
</protein>
<dbReference type="OrthoDB" id="2355at2759"/>
<evidence type="ECO:0000313" key="9">
    <source>
        <dbReference type="Proteomes" id="UP000777482"/>
    </source>
</evidence>
<evidence type="ECO:0000256" key="5">
    <source>
        <dbReference type="ARBA" id="ARBA00023212"/>
    </source>
</evidence>
<reference evidence="8 9" key="1">
    <citation type="submission" date="2020-11" db="EMBL/GenBank/DDBJ databases">
        <title>Kefir isolates.</title>
        <authorList>
            <person name="Marcisauskas S."/>
            <person name="Kim Y."/>
            <person name="Blasche S."/>
        </authorList>
    </citation>
    <scope>NUCLEOTIDE SEQUENCE [LARGE SCALE GENOMIC DNA]</scope>
    <source>
        <strain evidence="8 9">KR</strain>
    </source>
</reference>
<proteinExistence type="inferred from homology"/>
<evidence type="ECO:0000256" key="6">
    <source>
        <dbReference type="ARBA" id="ARBA00034687"/>
    </source>
</evidence>
<evidence type="ECO:0000256" key="7">
    <source>
        <dbReference type="SAM" id="MobiDB-lite"/>
    </source>
</evidence>
<dbReference type="EMBL" id="PUHQ01000061">
    <property type="protein sequence ID" value="KAG0658839.1"/>
    <property type="molecule type" value="Genomic_DNA"/>
</dbReference>
<keyword evidence="4" id="KW-0963">Cytoplasm</keyword>
<feature type="compositionally biased region" description="Polar residues" evidence="7">
    <location>
        <begin position="164"/>
        <end position="173"/>
    </location>
</feature>
<dbReference type="AlphaFoldDB" id="A0A9P7B4H9"/>
<dbReference type="PANTHER" id="PTHR13072:SF0">
    <property type="entry name" value="DYNACTIN SUBUNIT 6"/>
    <property type="match status" value="1"/>
</dbReference>
<dbReference type="PANTHER" id="PTHR13072">
    <property type="entry name" value="DYNACTIN 6"/>
    <property type="match status" value="1"/>
</dbReference>
<dbReference type="InterPro" id="IPR011004">
    <property type="entry name" value="Trimer_LpxA-like_sf"/>
</dbReference>
<evidence type="ECO:0000256" key="4">
    <source>
        <dbReference type="ARBA" id="ARBA00022490"/>
    </source>
</evidence>
<evidence type="ECO:0000313" key="8">
    <source>
        <dbReference type="EMBL" id="KAG0658839.1"/>
    </source>
</evidence>
<dbReference type="CDD" id="cd04646">
    <property type="entry name" value="LbH_Dynactin_6"/>
    <property type="match status" value="1"/>
</dbReference>
<evidence type="ECO:0000256" key="3">
    <source>
        <dbReference type="ARBA" id="ARBA00016573"/>
    </source>
</evidence>
<evidence type="ECO:0000256" key="2">
    <source>
        <dbReference type="ARBA" id="ARBA00007719"/>
    </source>
</evidence>
<comment type="function">
    <text evidence="6">Part of the dynactin complex that activates the molecular motor dynein for ultra-processive transport along microtubules.</text>
</comment>
<dbReference type="GO" id="GO:0070840">
    <property type="term" value="F:dynein complex binding"/>
    <property type="evidence" value="ECO:0007669"/>
    <property type="project" value="TreeGrafter"/>
</dbReference>
<gene>
    <name evidence="8" type="ORF">C6P46_005585</name>
</gene>
<dbReference type="SUPFAM" id="SSF51161">
    <property type="entry name" value="Trimeric LpxA-like enzymes"/>
    <property type="match status" value="1"/>
</dbReference>
<accession>A0A9P7B4H9</accession>
<comment type="subcellular location">
    <subcellularLocation>
        <location evidence="1">Cytoplasm</location>
        <location evidence="1">Cytoskeleton</location>
    </subcellularLocation>
</comment>
<dbReference type="InterPro" id="IPR027777">
    <property type="entry name" value="DCTN6"/>
</dbReference>